<dbReference type="SUPFAM" id="SSF51556">
    <property type="entry name" value="Metallo-dependent hydrolases"/>
    <property type="match status" value="1"/>
</dbReference>
<evidence type="ECO:0000313" key="4">
    <source>
        <dbReference type="EMBL" id="GEJ58504.1"/>
    </source>
</evidence>
<dbReference type="EMBL" id="BJTG01000008">
    <property type="protein sequence ID" value="GEJ58504.1"/>
    <property type="molecule type" value="Genomic_DNA"/>
</dbReference>
<gene>
    <name evidence="4" type="ORF">AMYX_32450</name>
</gene>
<dbReference type="RefSeq" id="WP_235969668.1">
    <property type="nucleotide sequence ID" value="NZ_BJTG01000008.1"/>
</dbReference>
<dbReference type="PANTHER" id="PTHR43794:SF11">
    <property type="entry name" value="AMIDOHYDROLASE-RELATED DOMAIN-CONTAINING PROTEIN"/>
    <property type="match status" value="1"/>
</dbReference>
<dbReference type="Pfam" id="PF01979">
    <property type="entry name" value="Amidohydro_1"/>
    <property type="match status" value="1"/>
</dbReference>
<evidence type="ECO:0000256" key="2">
    <source>
        <dbReference type="SAM" id="MobiDB-lite"/>
    </source>
</evidence>
<dbReference type="InterPro" id="IPR006680">
    <property type="entry name" value="Amidohydro-rel"/>
</dbReference>
<organism evidence="4 5">
    <name type="scientific">Anaeromyxobacter diazotrophicus</name>
    <dbReference type="NCBI Taxonomy" id="2590199"/>
    <lineage>
        <taxon>Bacteria</taxon>
        <taxon>Pseudomonadati</taxon>
        <taxon>Myxococcota</taxon>
        <taxon>Myxococcia</taxon>
        <taxon>Myxococcales</taxon>
        <taxon>Cystobacterineae</taxon>
        <taxon>Anaeromyxobacteraceae</taxon>
        <taxon>Anaeromyxobacter</taxon>
    </lineage>
</organism>
<evidence type="ECO:0000259" key="3">
    <source>
        <dbReference type="Pfam" id="PF01979"/>
    </source>
</evidence>
<evidence type="ECO:0000313" key="5">
    <source>
        <dbReference type="Proteomes" id="UP000503640"/>
    </source>
</evidence>
<reference evidence="5" key="1">
    <citation type="journal article" date="2020" name="Appl. Environ. Microbiol.">
        <title>Diazotrophic Anaeromyxobacter Isolates from Soils.</title>
        <authorList>
            <person name="Masuda Y."/>
            <person name="Yamanaka H."/>
            <person name="Xu Z.X."/>
            <person name="Shiratori Y."/>
            <person name="Aono T."/>
            <person name="Amachi S."/>
            <person name="Senoo K."/>
            <person name="Itoh H."/>
        </authorList>
    </citation>
    <scope>NUCLEOTIDE SEQUENCE [LARGE SCALE GENOMIC DNA]</scope>
    <source>
        <strain evidence="5">R267</strain>
    </source>
</reference>
<dbReference type="Proteomes" id="UP000503640">
    <property type="component" value="Unassembled WGS sequence"/>
</dbReference>
<dbReference type="AlphaFoldDB" id="A0A7I9VQ21"/>
<keyword evidence="1" id="KW-0378">Hydrolase</keyword>
<evidence type="ECO:0000256" key="1">
    <source>
        <dbReference type="ARBA" id="ARBA00022801"/>
    </source>
</evidence>
<feature type="domain" description="Amidohydrolase-related" evidence="3">
    <location>
        <begin position="52"/>
        <end position="355"/>
    </location>
</feature>
<dbReference type="InterPro" id="IPR050287">
    <property type="entry name" value="MTA/SAH_deaminase"/>
</dbReference>
<dbReference type="InterPro" id="IPR032466">
    <property type="entry name" value="Metal_Hydrolase"/>
</dbReference>
<accession>A0A7I9VQ21</accession>
<dbReference type="InterPro" id="IPR011059">
    <property type="entry name" value="Metal-dep_hydrolase_composite"/>
</dbReference>
<feature type="compositionally biased region" description="Pro residues" evidence="2">
    <location>
        <begin position="402"/>
        <end position="414"/>
    </location>
</feature>
<protein>
    <recommendedName>
        <fullName evidence="3">Amidohydrolase-related domain-containing protein</fullName>
    </recommendedName>
</protein>
<feature type="region of interest" description="Disordered" evidence="2">
    <location>
        <begin position="392"/>
        <end position="414"/>
    </location>
</feature>
<dbReference type="SUPFAM" id="SSF51338">
    <property type="entry name" value="Composite domain of metallo-dependent hydrolases"/>
    <property type="match status" value="1"/>
</dbReference>
<name>A0A7I9VQ21_9BACT</name>
<dbReference type="GO" id="GO:0016810">
    <property type="term" value="F:hydrolase activity, acting on carbon-nitrogen (but not peptide) bonds"/>
    <property type="evidence" value="ECO:0007669"/>
    <property type="project" value="InterPro"/>
</dbReference>
<proteinExistence type="predicted"/>
<dbReference type="Gene3D" id="3.20.20.140">
    <property type="entry name" value="Metal-dependent hydrolases"/>
    <property type="match status" value="1"/>
</dbReference>
<dbReference type="PANTHER" id="PTHR43794">
    <property type="entry name" value="AMINOHYDROLASE SSNA-RELATED"/>
    <property type="match status" value="1"/>
</dbReference>
<sequence>MSVRVVAGRWVFTGAAVLADGAIALDGDAVAAVGPRAELEPRFGPAERLDAVLLPALVNAHTHLELSHLGGRIPGGEGLPAWVHLLVATRAQDPGPGRALEEAVLDLVDLGVAAVGDVSNTLASLEPLGRAGVAGTVFHEVFGFSERRIEAALAQARALREAAPAAAPGLRVATSPHAVYSTHPRVLAELLRAGPASVHLAEDPAEREFCVAGSGPFAAMNRALGSAPLPALGRSAVAVAGPHLGRGSLAVHAVDLDEEDLAVLGQSGATVVLCPRSNLHIGGRLADLPRLLAAGLPLAVGTDSLASAPTLSPLAELAALARAFPQVPPSRLLPLAWNGAAVGAPAVGRLAAGAAPGILAAPLGGVRPADPARWLVETFGAEERRFTWIARHRPAPATSAPRPAPPAGETSPPG</sequence>
<comment type="caution">
    <text evidence="4">The sequence shown here is derived from an EMBL/GenBank/DDBJ whole genome shotgun (WGS) entry which is preliminary data.</text>
</comment>
<keyword evidence="5" id="KW-1185">Reference proteome</keyword>